<dbReference type="OrthoDB" id="72269at2759"/>
<keyword evidence="1" id="KW-1133">Transmembrane helix</keyword>
<feature type="transmembrane region" description="Helical" evidence="1">
    <location>
        <begin position="12"/>
        <end position="30"/>
    </location>
</feature>
<dbReference type="STRING" id="1220924.W2SCX9"/>
<keyword evidence="1" id="KW-0812">Transmembrane</keyword>
<organism evidence="2 3">
    <name type="scientific">Cyphellophora europaea (strain CBS 101466)</name>
    <name type="common">Phialophora europaea</name>
    <dbReference type="NCBI Taxonomy" id="1220924"/>
    <lineage>
        <taxon>Eukaryota</taxon>
        <taxon>Fungi</taxon>
        <taxon>Dikarya</taxon>
        <taxon>Ascomycota</taxon>
        <taxon>Pezizomycotina</taxon>
        <taxon>Eurotiomycetes</taxon>
        <taxon>Chaetothyriomycetidae</taxon>
        <taxon>Chaetothyriales</taxon>
        <taxon>Cyphellophoraceae</taxon>
        <taxon>Cyphellophora</taxon>
    </lineage>
</organism>
<dbReference type="RefSeq" id="XP_008711182.1">
    <property type="nucleotide sequence ID" value="XM_008712960.1"/>
</dbReference>
<dbReference type="VEuPathDB" id="FungiDB:HMPREF1541_00655"/>
<dbReference type="Proteomes" id="UP000030752">
    <property type="component" value="Unassembled WGS sequence"/>
</dbReference>
<feature type="transmembrane region" description="Helical" evidence="1">
    <location>
        <begin position="333"/>
        <end position="355"/>
    </location>
</feature>
<reference evidence="2 3" key="1">
    <citation type="submission" date="2013-03" db="EMBL/GenBank/DDBJ databases">
        <title>The Genome Sequence of Phialophora europaea CBS 101466.</title>
        <authorList>
            <consortium name="The Broad Institute Genomics Platform"/>
            <person name="Cuomo C."/>
            <person name="de Hoog S."/>
            <person name="Gorbushina A."/>
            <person name="Walker B."/>
            <person name="Young S.K."/>
            <person name="Zeng Q."/>
            <person name="Gargeya S."/>
            <person name="Fitzgerald M."/>
            <person name="Haas B."/>
            <person name="Abouelleil A."/>
            <person name="Allen A.W."/>
            <person name="Alvarado L."/>
            <person name="Arachchi H.M."/>
            <person name="Berlin A.M."/>
            <person name="Chapman S.B."/>
            <person name="Gainer-Dewar J."/>
            <person name="Goldberg J."/>
            <person name="Griggs A."/>
            <person name="Gujja S."/>
            <person name="Hansen M."/>
            <person name="Howarth C."/>
            <person name="Imamovic A."/>
            <person name="Ireland A."/>
            <person name="Larimer J."/>
            <person name="McCowan C."/>
            <person name="Murphy C."/>
            <person name="Pearson M."/>
            <person name="Poon T.W."/>
            <person name="Priest M."/>
            <person name="Roberts A."/>
            <person name="Saif S."/>
            <person name="Shea T."/>
            <person name="Sisk P."/>
            <person name="Sykes S."/>
            <person name="Wortman J."/>
            <person name="Nusbaum C."/>
            <person name="Birren B."/>
        </authorList>
    </citation>
    <scope>NUCLEOTIDE SEQUENCE [LARGE SCALE GENOMIC DNA]</scope>
    <source>
        <strain evidence="2 3">CBS 101466</strain>
    </source>
</reference>
<keyword evidence="1" id="KW-0472">Membrane</keyword>
<protein>
    <submittedName>
        <fullName evidence="2">Uncharacterized protein</fullName>
    </submittedName>
</protein>
<name>W2SCX9_CYPE1</name>
<accession>W2SCX9</accession>
<dbReference type="EMBL" id="KB822711">
    <property type="protein sequence ID" value="ETN46470.1"/>
    <property type="molecule type" value="Genomic_DNA"/>
</dbReference>
<dbReference type="HOGENOM" id="CLU_038717_1_0_1"/>
<evidence type="ECO:0000256" key="1">
    <source>
        <dbReference type="SAM" id="Phobius"/>
    </source>
</evidence>
<evidence type="ECO:0000313" key="2">
    <source>
        <dbReference type="EMBL" id="ETN46470.1"/>
    </source>
</evidence>
<sequence>MATPTSSGLRWSLTIVYCGLSAVALYYIRLGPTSTAVGKHFEKIYEGAEKPFPGRDTVLRRHYTGIKACDEFASMLVAAFLNGPAGWVEGIRLQQAYFLLSFTAVLAAMSVESARKRNTWASITFTSLWAFFYQTVGGAVIIPLYYLCYTWIAARPDYWTASRDVPVAKAKTLLPALVFGFLMPTLVTWYPHNAFDIDTLQKLVAFWQITPFVVNILWLIFSTIYRAFHGKQIEQKHGDVRPLTVVYLLSFVVSAAAHLATLYLCYTSADPTISFDFVFTPRQVQNPSMAEGLHFTFIVDYWIIFISTMIWCLQAQLEITALGRTNLRAFQTVVYIVIGSIVLGPGAVLSAVWWWRESRIDPVPDPKKSN</sequence>
<feature type="transmembrane region" description="Helical" evidence="1">
    <location>
        <begin position="245"/>
        <end position="269"/>
    </location>
</feature>
<proteinExistence type="predicted"/>
<dbReference type="GeneID" id="19967994"/>
<dbReference type="InParanoid" id="W2SCX9"/>
<feature type="transmembrane region" description="Helical" evidence="1">
    <location>
        <begin position="96"/>
        <end position="111"/>
    </location>
</feature>
<gene>
    <name evidence="2" type="ORF">HMPREF1541_00655</name>
</gene>
<feature type="transmembrane region" description="Helical" evidence="1">
    <location>
        <begin position="204"/>
        <end position="225"/>
    </location>
</feature>
<dbReference type="AlphaFoldDB" id="W2SCX9"/>
<feature type="transmembrane region" description="Helical" evidence="1">
    <location>
        <begin position="292"/>
        <end position="313"/>
    </location>
</feature>
<feature type="transmembrane region" description="Helical" evidence="1">
    <location>
        <begin position="131"/>
        <end position="152"/>
    </location>
</feature>
<evidence type="ECO:0000313" key="3">
    <source>
        <dbReference type="Proteomes" id="UP000030752"/>
    </source>
</evidence>
<feature type="transmembrane region" description="Helical" evidence="1">
    <location>
        <begin position="173"/>
        <end position="192"/>
    </location>
</feature>
<keyword evidence="3" id="KW-1185">Reference proteome</keyword>
<dbReference type="eggNOG" id="ENOG502SNJI">
    <property type="taxonomic scope" value="Eukaryota"/>
</dbReference>